<evidence type="ECO:0000259" key="2">
    <source>
        <dbReference type="Pfam" id="PF08327"/>
    </source>
</evidence>
<dbReference type="InterPro" id="IPR023393">
    <property type="entry name" value="START-like_dom_sf"/>
</dbReference>
<dbReference type="RefSeq" id="WP_345102696.1">
    <property type="nucleotide sequence ID" value="NZ_BAABCV010000005.1"/>
</dbReference>
<dbReference type="InterPro" id="IPR013538">
    <property type="entry name" value="ASHA1/2-like_C"/>
</dbReference>
<name>A0ABP7WQ20_9SPHI</name>
<feature type="domain" description="Activator of Hsp90 ATPase homologue 1/2-like C-terminal" evidence="2">
    <location>
        <begin position="23"/>
        <end position="161"/>
    </location>
</feature>
<comment type="similarity">
    <text evidence="1">Belongs to the AHA1 family.</text>
</comment>
<proteinExistence type="inferred from homology"/>
<gene>
    <name evidence="3" type="ORF">GCM10022392_15950</name>
</gene>
<keyword evidence="4" id="KW-1185">Reference proteome</keyword>
<dbReference type="Gene3D" id="3.30.530.20">
    <property type="match status" value="1"/>
</dbReference>
<dbReference type="Pfam" id="PF08327">
    <property type="entry name" value="AHSA1"/>
    <property type="match status" value="1"/>
</dbReference>
<evidence type="ECO:0000313" key="4">
    <source>
        <dbReference type="Proteomes" id="UP001500841"/>
    </source>
</evidence>
<dbReference type="SUPFAM" id="SSF55961">
    <property type="entry name" value="Bet v1-like"/>
    <property type="match status" value="1"/>
</dbReference>
<comment type="caution">
    <text evidence="3">The sequence shown here is derived from an EMBL/GenBank/DDBJ whole genome shotgun (WGS) entry which is preliminary data.</text>
</comment>
<reference evidence="4" key="1">
    <citation type="journal article" date="2019" name="Int. J. Syst. Evol. Microbiol.">
        <title>The Global Catalogue of Microorganisms (GCM) 10K type strain sequencing project: providing services to taxonomists for standard genome sequencing and annotation.</title>
        <authorList>
            <consortium name="The Broad Institute Genomics Platform"/>
            <consortium name="The Broad Institute Genome Sequencing Center for Infectious Disease"/>
            <person name="Wu L."/>
            <person name="Ma J."/>
        </authorList>
    </citation>
    <scope>NUCLEOTIDE SEQUENCE [LARGE SCALE GENOMIC DNA]</scope>
    <source>
        <strain evidence="4">JCM 17085</strain>
    </source>
</reference>
<sequence>MTNKTEILKDISNRKLNITRAFNAPVEKVWRAWTEAEQLDKWWAPRPWRAITKTMDFTEGGHWLYCMAGPNGEKAWCKVSFQTIEPGKNFVADANFCNEEGAIDANFPTMTWDNRFLSTDTGSKVEITLSFANEDDLEKIVQMGFKEGFSMGLENLDELLEA</sequence>
<dbReference type="CDD" id="cd07814">
    <property type="entry name" value="SRPBCC_CalC_Aha1-like"/>
    <property type="match status" value="1"/>
</dbReference>
<evidence type="ECO:0000313" key="3">
    <source>
        <dbReference type="EMBL" id="GAA4094153.1"/>
    </source>
</evidence>
<protein>
    <submittedName>
        <fullName evidence="3">SRPBCC domain-containing protein</fullName>
    </submittedName>
</protein>
<organism evidence="3 4">
    <name type="scientific">Mucilaginibacter panaciglaebae</name>
    <dbReference type="NCBI Taxonomy" id="502331"/>
    <lineage>
        <taxon>Bacteria</taxon>
        <taxon>Pseudomonadati</taxon>
        <taxon>Bacteroidota</taxon>
        <taxon>Sphingobacteriia</taxon>
        <taxon>Sphingobacteriales</taxon>
        <taxon>Sphingobacteriaceae</taxon>
        <taxon>Mucilaginibacter</taxon>
    </lineage>
</organism>
<dbReference type="Proteomes" id="UP001500841">
    <property type="component" value="Unassembled WGS sequence"/>
</dbReference>
<evidence type="ECO:0000256" key="1">
    <source>
        <dbReference type="ARBA" id="ARBA00006817"/>
    </source>
</evidence>
<dbReference type="EMBL" id="BAABCV010000005">
    <property type="protein sequence ID" value="GAA4094153.1"/>
    <property type="molecule type" value="Genomic_DNA"/>
</dbReference>
<accession>A0ABP7WQ20</accession>